<dbReference type="RefSeq" id="WP_379753462.1">
    <property type="nucleotide sequence ID" value="NZ_JBHSYB010000008.1"/>
</dbReference>
<proteinExistence type="predicted"/>
<reference evidence="3" key="1">
    <citation type="journal article" date="2019" name="Int. J. Syst. Evol. Microbiol.">
        <title>The Global Catalogue of Microorganisms (GCM) 10K type strain sequencing project: providing services to taxonomists for standard genome sequencing and annotation.</title>
        <authorList>
            <consortium name="The Broad Institute Genomics Platform"/>
            <consortium name="The Broad Institute Genome Sequencing Center for Infectious Disease"/>
            <person name="Wu L."/>
            <person name="Ma J."/>
        </authorList>
    </citation>
    <scope>NUCLEOTIDE SEQUENCE [LARGE SCALE GENOMIC DNA]</scope>
    <source>
        <strain evidence="3">CECT 7649</strain>
    </source>
</reference>
<dbReference type="Gene3D" id="3.30.70.100">
    <property type="match status" value="1"/>
</dbReference>
<feature type="domain" description="HMA" evidence="1">
    <location>
        <begin position="1"/>
        <end position="66"/>
    </location>
</feature>
<dbReference type="SUPFAM" id="SSF55008">
    <property type="entry name" value="HMA, heavy metal-associated domain"/>
    <property type="match status" value="1"/>
</dbReference>
<dbReference type="CDD" id="cd00371">
    <property type="entry name" value="HMA"/>
    <property type="match status" value="1"/>
</dbReference>
<dbReference type="PROSITE" id="PS50846">
    <property type="entry name" value="HMA_2"/>
    <property type="match status" value="1"/>
</dbReference>
<protein>
    <submittedName>
        <fullName evidence="2">Heavy-metal-associated domain-containing protein</fullName>
    </submittedName>
</protein>
<dbReference type="EMBL" id="JBHTIZ010000010">
    <property type="protein sequence ID" value="MFD0983503.1"/>
    <property type="molecule type" value="Genomic_DNA"/>
</dbReference>
<organism evidence="2 3">
    <name type="scientific">Flavobacterium myungsuense</name>
    <dbReference type="NCBI Taxonomy" id="651823"/>
    <lineage>
        <taxon>Bacteria</taxon>
        <taxon>Pseudomonadati</taxon>
        <taxon>Bacteroidota</taxon>
        <taxon>Flavobacteriia</taxon>
        <taxon>Flavobacteriales</taxon>
        <taxon>Flavobacteriaceae</taxon>
        <taxon>Flavobacterium</taxon>
    </lineage>
</organism>
<accession>A0ABW3J0C7</accession>
<dbReference type="InterPro" id="IPR006121">
    <property type="entry name" value="HMA_dom"/>
</dbReference>
<name>A0ABW3J0C7_9FLAO</name>
<sequence>MITEKIVVANLKCDGSATTIQKELFKVNGVIIIEIEPENNIVEVTYENSDRDKILKKLESIGYPEATNENGLLLKIKSYISCMAGKIDNM</sequence>
<comment type="caution">
    <text evidence="2">The sequence shown here is derived from an EMBL/GenBank/DDBJ whole genome shotgun (WGS) entry which is preliminary data.</text>
</comment>
<dbReference type="Pfam" id="PF00403">
    <property type="entry name" value="HMA"/>
    <property type="match status" value="1"/>
</dbReference>
<evidence type="ECO:0000259" key="1">
    <source>
        <dbReference type="PROSITE" id="PS50846"/>
    </source>
</evidence>
<gene>
    <name evidence="2" type="ORF">ACFQ0S_03340</name>
</gene>
<dbReference type="InterPro" id="IPR036163">
    <property type="entry name" value="HMA_dom_sf"/>
</dbReference>
<keyword evidence="3" id="KW-1185">Reference proteome</keyword>
<dbReference type="Proteomes" id="UP001597051">
    <property type="component" value="Unassembled WGS sequence"/>
</dbReference>
<evidence type="ECO:0000313" key="2">
    <source>
        <dbReference type="EMBL" id="MFD0983503.1"/>
    </source>
</evidence>
<evidence type="ECO:0000313" key="3">
    <source>
        <dbReference type="Proteomes" id="UP001597051"/>
    </source>
</evidence>